<evidence type="ECO:0000256" key="1">
    <source>
        <dbReference type="SAM" id="MobiDB-lite"/>
    </source>
</evidence>
<evidence type="ECO:0000313" key="2">
    <source>
        <dbReference type="EMBL" id="KAK0601269.1"/>
    </source>
</evidence>
<proteinExistence type="predicted"/>
<feature type="region of interest" description="Disordered" evidence="1">
    <location>
        <begin position="235"/>
        <end position="262"/>
    </location>
</feature>
<feature type="compositionally biased region" description="Polar residues" evidence="1">
    <location>
        <begin position="236"/>
        <end position="248"/>
    </location>
</feature>
<keyword evidence="3" id="KW-1185">Reference proteome</keyword>
<sequence length="504" mass="55346">MSRDKVVPPEISVKTGNGVYPVRLEEAANPVTSEWLSLTLGLKSGLKNRANQDSGNGECCRASGEGKWELVGRCQGKSDRVGENHSDQGKSREKAEKRGDRCQKSSLLRKDLVSRKTFVEVRTQPKIGGQEVACNGGVTEKGKERWVQKLNLKPARLLNPKGGIIIGVERMDQFSQNSDDNSSSGEDLVKRGVFRKGFGESSYFNGPGPTTEGVNKKELLRKDYNLSGPLIKVGCQSPSGRSLHSPSQVGVKRPASKDLEDGEIISSVDESEQEEFREDGQTVRIKPPQEKESLQGINICIDLRNQDSGGSCWSSGGNLSNSESMGSQDVVVKETQMVDAGGSRIGGSRNGREKGSKANSRTQLLKTRRTKLKFSAGVKKLKWNVEAEIAKVIEKGVARGIERKVRRQKILEGIEGVEAAEISSRSWEVDEEVTKVVETDFFLCRNRMYSAAVSSQPVTGNLSSIDVGEANFSIRRRRIAVLEIFVFGIRKLQLLSSITDFELP</sequence>
<reference evidence="2" key="1">
    <citation type="journal article" date="2022" name="Plant J.">
        <title>Strategies of tolerance reflected in two North American maple genomes.</title>
        <authorList>
            <person name="McEvoy S.L."/>
            <person name="Sezen U.U."/>
            <person name="Trouern-Trend A."/>
            <person name="McMahon S.M."/>
            <person name="Schaberg P.G."/>
            <person name="Yang J."/>
            <person name="Wegrzyn J.L."/>
            <person name="Swenson N.G."/>
        </authorList>
    </citation>
    <scope>NUCLEOTIDE SEQUENCE</scope>
    <source>
        <strain evidence="2">NS2018</strain>
    </source>
</reference>
<comment type="caution">
    <text evidence="2">The sequence shown here is derived from an EMBL/GenBank/DDBJ whole genome shotgun (WGS) entry which is preliminary data.</text>
</comment>
<reference evidence="2" key="2">
    <citation type="submission" date="2023-06" db="EMBL/GenBank/DDBJ databases">
        <authorList>
            <person name="Swenson N.G."/>
            <person name="Wegrzyn J.L."/>
            <person name="Mcevoy S.L."/>
        </authorList>
    </citation>
    <scope>NUCLEOTIDE SEQUENCE</scope>
    <source>
        <strain evidence="2">NS2018</strain>
        <tissue evidence="2">Leaf</tissue>
    </source>
</reference>
<protein>
    <submittedName>
        <fullName evidence="2">Uncharacterized protein</fullName>
    </submittedName>
</protein>
<organism evidence="2 3">
    <name type="scientific">Acer saccharum</name>
    <name type="common">Sugar maple</name>
    <dbReference type="NCBI Taxonomy" id="4024"/>
    <lineage>
        <taxon>Eukaryota</taxon>
        <taxon>Viridiplantae</taxon>
        <taxon>Streptophyta</taxon>
        <taxon>Embryophyta</taxon>
        <taxon>Tracheophyta</taxon>
        <taxon>Spermatophyta</taxon>
        <taxon>Magnoliopsida</taxon>
        <taxon>eudicotyledons</taxon>
        <taxon>Gunneridae</taxon>
        <taxon>Pentapetalae</taxon>
        <taxon>rosids</taxon>
        <taxon>malvids</taxon>
        <taxon>Sapindales</taxon>
        <taxon>Sapindaceae</taxon>
        <taxon>Hippocastanoideae</taxon>
        <taxon>Acereae</taxon>
        <taxon>Acer</taxon>
    </lineage>
</organism>
<dbReference type="AlphaFoldDB" id="A0AA39VWH3"/>
<feature type="region of interest" description="Disordered" evidence="1">
    <location>
        <begin position="341"/>
        <end position="361"/>
    </location>
</feature>
<accession>A0AA39VWH3</accession>
<evidence type="ECO:0000313" key="3">
    <source>
        <dbReference type="Proteomes" id="UP001168877"/>
    </source>
</evidence>
<feature type="region of interest" description="Disordered" evidence="1">
    <location>
        <begin position="77"/>
        <end position="102"/>
    </location>
</feature>
<dbReference type="EMBL" id="JAUESC010000003">
    <property type="protein sequence ID" value="KAK0601269.1"/>
    <property type="molecule type" value="Genomic_DNA"/>
</dbReference>
<gene>
    <name evidence="2" type="ORF">LWI29_022633</name>
</gene>
<name>A0AA39VWH3_ACESA</name>
<dbReference type="Proteomes" id="UP001168877">
    <property type="component" value="Unassembled WGS sequence"/>
</dbReference>